<dbReference type="PROSITE" id="PS01081">
    <property type="entry name" value="HTH_TETR_1"/>
    <property type="match status" value="1"/>
</dbReference>
<dbReference type="RefSeq" id="WP_254166049.1">
    <property type="nucleotide sequence ID" value="NZ_JANAFB010000012.1"/>
</dbReference>
<dbReference type="Pfam" id="PF00440">
    <property type="entry name" value="TetR_N"/>
    <property type="match status" value="1"/>
</dbReference>
<evidence type="ECO:0000256" key="5">
    <source>
        <dbReference type="SAM" id="MobiDB-lite"/>
    </source>
</evidence>
<dbReference type="GO" id="GO:0003677">
    <property type="term" value="F:DNA binding"/>
    <property type="evidence" value="ECO:0007669"/>
    <property type="project" value="UniProtKB-UniRule"/>
</dbReference>
<dbReference type="Proteomes" id="UP001139502">
    <property type="component" value="Unassembled WGS sequence"/>
</dbReference>
<feature type="domain" description="HTH tetR-type" evidence="6">
    <location>
        <begin position="19"/>
        <end position="79"/>
    </location>
</feature>
<protein>
    <submittedName>
        <fullName evidence="7">TetR/AcrR family transcriptional regulator</fullName>
    </submittedName>
</protein>
<keyword evidence="2 4" id="KW-0238">DNA-binding</keyword>
<dbReference type="NCBIfam" id="NF041196">
    <property type="entry name" value="ScbR_bind_reg"/>
    <property type="match status" value="1"/>
</dbReference>
<dbReference type="PANTHER" id="PTHR47506:SF1">
    <property type="entry name" value="HTH-TYPE TRANSCRIPTIONAL REGULATOR YJDC"/>
    <property type="match status" value="1"/>
</dbReference>
<evidence type="ECO:0000256" key="4">
    <source>
        <dbReference type="PROSITE-ProRule" id="PRU00335"/>
    </source>
</evidence>
<keyword evidence="1" id="KW-0805">Transcription regulation</keyword>
<feature type="region of interest" description="Disordered" evidence="5">
    <location>
        <begin position="1"/>
        <end position="20"/>
    </location>
</feature>
<evidence type="ECO:0000256" key="2">
    <source>
        <dbReference type="ARBA" id="ARBA00023125"/>
    </source>
</evidence>
<sequence length="223" mass="25145">MEQVYMTRRHRQPAQERGQKTQDAILAGAAAAFQESGFAGASLSKISALSGISQGSMYFHFKSKEQIALAVMHEQHVRTYEKIESARGETSDPFEQMIRTSRALCDLLINDAIVRAGMELTLENGALREESYAFYDRWFARLEVILERARQEGTVDSPLSDTQLSRTMVGYFTGSDLVCRNSQEEPEFLAAIEVMWVVLISAIVAQDQRETYLGICRELFRAS</sequence>
<dbReference type="InterPro" id="IPR036271">
    <property type="entry name" value="Tet_transcr_reg_TetR-rel_C_sf"/>
</dbReference>
<dbReference type="EMBL" id="JANAFB010000012">
    <property type="protein sequence ID" value="MCP3425711.1"/>
    <property type="molecule type" value="Genomic_DNA"/>
</dbReference>
<evidence type="ECO:0000259" key="6">
    <source>
        <dbReference type="PROSITE" id="PS50977"/>
    </source>
</evidence>
<dbReference type="SUPFAM" id="SSF46689">
    <property type="entry name" value="Homeodomain-like"/>
    <property type="match status" value="1"/>
</dbReference>
<comment type="caution">
    <text evidence="7">The sequence shown here is derived from an EMBL/GenBank/DDBJ whole genome shotgun (WGS) entry which is preliminary data.</text>
</comment>
<dbReference type="PANTHER" id="PTHR47506">
    <property type="entry name" value="TRANSCRIPTIONAL REGULATORY PROTEIN"/>
    <property type="match status" value="1"/>
</dbReference>
<dbReference type="SUPFAM" id="SSF48498">
    <property type="entry name" value="Tetracyclin repressor-like, C-terminal domain"/>
    <property type="match status" value="1"/>
</dbReference>
<name>A0A9X2KL39_9MICC</name>
<dbReference type="InterPro" id="IPR001647">
    <property type="entry name" value="HTH_TetR"/>
</dbReference>
<dbReference type="PRINTS" id="PR00455">
    <property type="entry name" value="HTHTETR"/>
</dbReference>
<evidence type="ECO:0000256" key="3">
    <source>
        <dbReference type="ARBA" id="ARBA00023163"/>
    </source>
</evidence>
<dbReference type="InterPro" id="IPR047923">
    <property type="entry name" value="ArpA-like"/>
</dbReference>
<evidence type="ECO:0000256" key="1">
    <source>
        <dbReference type="ARBA" id="ARBA00023015"/>
    </source>
</evidence>
<keyword evidence="3" id="KW-0804">Transcription</keyword>
<evidence type="ECO:0000313" key="7">
    <source>
        <dbReference type="EMBL" id="MCP3425711.1"/>
    </source>
</evidence>
<feature type="DNA-binding region" description="H-T-H motif" evidence="4">
    <location>
        <begin position="42"/>
        <end position="61"/>
    </location>
</feature>
<evidence type="ECO:0000313" key="8">
    <source>
        <dbReference type="Proteomes" id="UP001139502"/>
    </source>
</evidence>
<keyword evidence="8" id="KW-1185">Reference proteome</keyword>
<proteinExistence type="predicted"/>
<dbReference type="InterPro" id="IPR023772">
    <property type="entry name" value="DNA-bd_HTH_TetR-type_CS"/>
</dbReference>
<organism evidence="7 8">
    <name type="scientific">Rothia santali</name>
    <dbReference type="NCBI Taxonomy" id="2949643"/>
    <lineage>
        <taxon>Bacteria</taxon>
        <taxon>Bacillati</taxon>
        <taxon>Actinomycetota</taxon>
        <taxon>Actinomycetes</taxon>
        <taxon>Micrococcales</taxon>
        <taxon>Micrococcaceae</taxon>
        <taxon>Rothia</taxon>
    </lineage>
</organism>
<accession>A0A9X2KL39</accession>
<reference evidence="7" key="1">
    <citation type="submission" date="2022-06" db="EMBL/GenBank/DDBJ databases">
        <title>Rothia sp. isolated from sandalwood seedling.</title>
        <authorList>
            <person name="Tuikhar N."/>
            <person name="Kirdat K."/>
            <person name="Thorat V."/>
            <person name="Swetha P."/>
            <person name="Padma S."/>
            <person name="Sundararaj R."/>
            <person name="Yadav A."/>
        </authorList>
    </citation>
    <scope>NUCLEOTIDE SEQUENCE</scope>
    <source>
        <strain evidence="7">AR01</strain>
    </source>
</reference>
<dbReference type="Gene3D" id="1.10.357.10">
    <property type="entry name" value="Tetracycline Repressor, domain 2"/>
    <property type="match status" value="1"/>
</dbReference>
<gene>
    <name evidence="7" type="ORF">NBM05_06710</name>
</gene>
<dbReference type="InterPro" id="IPR009057">
    <property type="entry name" value="Homeodomain-like_sf"/>
</dbReference>
<dbReference type="AlphaFoldDB" id="A0A9X2KL39"/>
<dbReference type="PROSITE" id="PS50977">
    <property type="entry name" value="HTH_TETR_2"/>
    <property type="match status" value="1"/>
</dbReference>